<dbReference type="AlphaFoldDB" id="A0A9P0L7V8"/>
<keyword evidence="2" id="KW-1185">Reference proteome</keyword>
<name>A0A9P0L7V8_ACAOB</name>
<evidence type="ECO:0000313" key="1">
    <source>
        <dbReference type="EMBL" id="CAH1992664.1"/>
    </source>
</evidence>
<protein>
    <submittedName>
        <fullName evidence="1">Uncharacterized protein</fullName>
    </submittedName>
</protein>
<organism evidence="1 2">
    <name type="scientific">Acanthoscelides obtectus</name>
    <name type="common">Bean weevil</name>
    <name type="synonym">Bruchus obtectus</name>
    <dbReference type="NCBI Taxonomy" id="200917"/>
    <lineage>
        <taxon>Eukaryota</taxon>
        <taxon>Metazoa</taxon>
        <taxon>Ecdysozoa</taxon>
        <taxon>Arthropoda</taxon>
        <taxon>Hexapoda</taxon>
        <taxon>Insecta</taxon>
        <taxon>Pterygota</taxon>
        <taxon>Neoptera</taxon>
        <taxon>Endopterygota</taxon>
        <taxon>Coleoptera</taxon>
        <taxon>Polyphaga</taxon>
        <taxon>Cucujiformia</taxon>
        <taxon>Chrysomeloidea</taxon>
        <taxon>Chrysomelidae</taxon>
        <taxon>Bruchinae</taxon>
        <taxon>Bruchini</taxon>
        <taxon>Acanthoscelides</taxon>
    </lineage>
</organism>
<dbReference type="EMBL" id="CAKOFQ010007152">
    <property type="protein sequence ID" value="CAH1992664.1"/>
    <property type="molecule type" value="Genomic_DNA"/>
</dbReference>
<dbReference type="Proteomes" id="UP001152888">
    <property type="component" value="Unassembled WGS sequence"/>
</dbReference>
<accession>A0A9P0L7V8</accession>
<gene>
    <name evidence="1" type="ORF">ACAOBT_LOCUS21013</name>
</gene>
<dbReference type="OrthoDB" id="2015551at2759"/>
<reference evidence="1" key="1">
    <citation type="submission" date="2022-03" db="EMBL/GenBank/DDBJ databases">
        <authorList>
            <person name="Sayadi A."/>
        </authorList>
    </citation>
    <scope>NUCLEOTIDE SEQUENCE</scope>
</reference>
<comment type="caution">
    <text evidence="1">The sequence shown here is derived from an EMBL/GenBank/DDBJ whole genome shotgun (WGS) entry which is preliminary data.</text>
</comment>
<proteinExistence type="predicted"/>
<sequence length="44" mass="4857">MASMSTSLETTPTVAFPRGLISTPMAKTMLVPKILTGMWVIWEM</sequence>
<evidence type="ECO:0000313" key="2">
    <source>
        <dbReference type="Proteomes" id="UP001152888"/>
    </source>
</evidence>